<dbReference type="InterPro" id="IPR000485">
    <property type="entry name" value="AsnC-type_HTH_dom"/>
</dbReference>
<protein>
    <submittedName>
        <fullName evidence="5">AsnC family transcriptional regulator</fullName>
    </submittedName>
</protein>
<dbReference type="PANTHER" id="PTHR30154">
    <property type="entry name" value="LEUCINE-RESPONSIVE REGULATORY PROTEIN"/>
    <property type="match status" value="1"/>
</dbReference>
<evidence type="ECO:0000256" key="3">
    <source>
        <dbReference type="ARBA" id="ARBA00023163"/>
    </source>
</evidence>
<dbReference type="InterPro" id="IPR036388">
    <property type="entry name" value="WH-like_DNA-bd_sf"/>
</dbReference>
<dbReference type="PRINTS" id="PR00033">
    <property type="entry name" value="HTHASNC"/>
</dbReference>
<evidence type="ECO:0000259" key="4">
    <source>
        <dbReference type="PROSITE" id="PS50956"/>
    </source>
</evidence>
<dbReference type="InterPro" id="IPR019885">
    <property type="entry name" value="Tscrpt_reg_HTH_AsnC-type_CS"/>
</dbReference>
<dbReference type="PANTHER" id="PTHR30154:SF53">
    <property type="entry name" value="HTH-TYPE TRANSCRIPTIONAL REGULATOR LRPC"/>
    <property type="match status" value="1"/>
</dbReference>
<keyword evidence="3" id="KW-0804">Transcription</keyword>
<dbReference type="STRING" id="1925591.BI308_11895"/>
<dbReference type="InterPro" id="IPR019887">
    <property type="entry name" value="Tscrpt_reg_AsnC/Lrp_C"/>
</dbReference>
<dbReference type="SMART" id="SM00344">
    <property type="entry name" value="HTH_ASNC"/>
    <property type="match status" value="1"/>
</dbReference>
<dbReference type="PROSITE" id="PS00519">
    <property type="entry name" value="HTH_ASNC_1"/>
    <property type="match status" value="1"/>
</dbReference>
<comment type="caution">
    <text evidence="5">The sequence shown here is derived from an EMBL/GenBank/DDBJ whole genome shotgun (WGS) entry which is preliminary data.</text>
</comment>
<dbReference type="Gene3D" id="3.30.70.920">
    <property type="match status" value="1"/>
</dbReference>
<keyword evidence="2" id="KW-0238">DNA-binding</keyword>
<evidence type="ECO:0000313" key="5">
    <source>
        <dbReference type="EMBL" id="OJJ25322.1"/>
    </source>
</evidence>
<dbReference type="Proteomes" id="UP000183940">
    <property type="component" value="Unassembled WGS sequence"/>
</dbReference>
<dbReference type="AlphaFoldDB" id="A0A1L9QRR8"/>
<dbReference type="FunFam" id="1.10.10.10:FF:000186">
    <property type="entry name" value="AsnC family transcriptional regulator"/>
    <property type="match status" value="1"/>
</dbReference>
<keyword evidence="6" id="KW-1185">Reference proteome</keyword>
<dbReference type="CDD" id="cd00090">
    <property type="entry name" value="HTH_ARSR"/>
    <property type="match status" value="1"/>
</dbReference>
<name>A0A1L9QRR8_9CYAN</name>
<proteinExistence type="predicted"/>
<dbReference type="GO" id="GO:0043565">
    <property type="term" value="F:sequence-specific DNA binding"/>
    <property type="evidence" value="ECO:0007669"/>
    <property type="project" value="InterPro"/>
</dbReference>
<evidence type="ECO:0000256" key="1">
    <source>
        <dbReference type="ARBA" id="ARBA00023015"/>
    </source>
</evidence>
<dbReference type="InterPro" id="IPR011008">
    <property type="entry name" value="Dimeric_a/b-barrel"/>
</dbReference>
<dbReference type="SUPFAM" id="SSF54909">
    <property type="entry name" value="Dimeric alpha+beta barrel"/>
    <property type="match status" value="1"/>
</dbReference>
<dbReference type="GO" id="GO:0005829">
    <property type="term" value="C:cytosol"/>
    <property type="evidence" value="ECO:0007669"/>
    <property type="project" value="TreeGrafter"/>
</dbReference>
<dbReference type="Pfam" id="PF01037">
    <property type="entry name" value="AsnC_trans_reg"/>
    <property type="match status" value="1"/>
</dbReference>
<dbReference type="SUPFAM" id="SSF46785">
    <property type="entry name" value="Winged helix' DNA-binding domain"/>
    <property type="match status" value="1"/>
</dbReference>
<dbReference type="InterPro" id="IPR019888">
    <property type="entry name" value="Tscrpt_reg_AsnC-like"/>
</dbReference>
<evidence type="ECO:0000256" key="2">
    <source>
        <dbReference type="ARBA" id="ARBA00023125"/>
    </source>
</evidence>
<sequence length="153" mass="17053">MTFDSEKLLDRTGWRILEILQEEARISLAELGRKVGLSAPAIAERVKRMEEAGIITGYQAQVNPEKVGYAIAAIIALTTTPQKYPQILTLIETLPEVRSCHHVTGNFSFFMEVTVSSMGHLEEIINQLSEFGQTSTSIILSSPLPRRGIMDRH</sequence>
<feature type="domain" description="HTH asnC-type" evidence="4">
    <location>
        <begin position="9"/>
        <end position="70"/>
    </location>
</feature>
<dbReference type="InterPro" id="IPR036390">
    <property type="entry name" value="WH_DNA-bd_sf"/>
</dbReference>
<gene>
    <name evidence="5" type="ORF">BI308_11895</name>
</gene>
<evidence type="ECO:0000313" key="6">
    <source>
        <dbReference type="Proteomes" id="UP000183940"/>
    </source>
</evidence>
<dbReference type="PROSITE" id="PS50956">
    <property type="entry name" value="HTH_ASNC_2"/>
    <property type="match status" value="1"/>
</dbReference>
<dbReference type="InterPro" id="IPR011991">
    <property type="entry name" value="ArsR-like_HTH"/>
</dbReference>
<dbReference type="EMBL" id="MLAW01000018">
    <property type="protein sequence ID" value="OJJ25322.1"/>
    <property type="molecule type" value="Genomic_DNA"/>
</dbReference>
<dbReference type="GO" id="GO:0043200">
    <property type="term" value="P:response to amino acid"/>
    <property type="evidence" value="ECO:0007669"/>
    <property type="project" value="TreeGrafter"/>
</dbReference>
<reference evidence="5" key="1">
    <citation type="submission" date="2016-10" db="EMBL/GenBank/DDBJ databases">
        <title>CRISPR-Cas defence system in Roseofilum reptotaenium: evidence of a bacteriophage-cyanobacterium arms race in the coral black band disease.</title>
        <authorList>
            <person name="Buerger P."/>
            <person name="Wood-Charlson E.M."/>
            <person name="Weynberg K.D."/>
            <person name="Willis B."/>
            <person name="Van Oppen M.J."/>
        </authorList>
    </citation>
    <scope>NUCLEOTIDE SEQUENCE [LARGE SCALE GENOMIC DNA]</scope>
    <source>
        <strain evidence="5">AO1-A</strain>
    </source>
</reference>
<keyword evidence="1" id="KW-0805">Transcription regulation</keyword>
<organism evidence="5 6">
    <name type="scientific">Roseofilum reptotaenium AO1-A</name>
    <dbReference type="NCBI Taxonomy" id="1925591"/>
    <lineage>
        <taxon>Bacteria</taxon>
        <taxon>Bacillati</taxon>
        <taxon>Cyanobacteriota</taxon>
        <taxon>Cyanophyceae</taxon>
        <taxon>Desertifilales</taxon>
        <taxon>Desertifilaceae</taxon>
        <taxon>Roseofilum</taxon>
    </lineage>
</organism>
<accession>A0A1L9QRR8</accession>
<dbReference type="Pfam" id="PF13412">
    <property type="entry name" value="HTH_24"/>
    <property type="match status" value="1"/>
</dbReference>
<dbReference type="Gene3D" id="1.10.10.10">
    <property type="entry name" value="Winged helix-like DNA-binding domain superfamily/Winged helix DNA-binding domain"/>
    <property type="match status" value="1"/>
</dbReference>